<proteinExistence type="predicted"/>
<dbReference type="Proteomes" id="UP000538147">
    <property type="component" value="Unassembled WGS sequence"/>
</dbReference>
<feature type="chain" id="PRO_5033060030" description="Alginate export domain-containing protein" evidence="1">
    <location>
        <begin position="18"/>
        <end position="418"/>
    </location>
</feature>
<dbReference type="AlphaFoldDB" id="A0A841LBA5"/>
<evidence type="ECO:0000256" key="1">
    <source>
        <dbReference type="SAM" id="SignalP"/>
    </source>
</evidence>
<keyword evidence="3" id="KW-1185">Reference proteome</keyword>
<organism evidence="2 3">
    <name type="scientific">Polymorphobacter multimanifer</name>
    <dbReference type="NCBI Taxonomy" id="1070431"/>
    <lineage>
        <taxon>Bacteria</taxon>
        <taxon>Pseudomonadati</taxon>
        <taxon>Pseudomonadota</taxon>
        <taxon>Alphaproteobacteria</taxon>
        <taxon>Sphingomonadales</taxon>
        <taxon>Sphingosinicellaceae</taxon>
        <taxon>Polymorphobacter</taxon>
    </lineage>
</organism>
<protein>
    <recommendedName>
        <fullName evidence="4">Alginate export domain-containing protein</fullName>
    </recommendedName>
</protein>
<comment type="caution">
    <text evidence="2">The sequence shown here is derived from an EMBL/GenBank/DDBJ whole genome shotgun (WGS) entry which is preliminary data.</text>
</comment>
<dbReference type="EMBL" id="JACIIV010000017">
    <property type="protein sequence ID" value="MBB6228253.1"/>
    <property type="molecule type" value="Genomic_DNA"/>
</dbReference>
<gene>
    <name evidence="2" type="ORF">FHS79_002438</name>
</gene>
<dbReference type="RefSeq" id="WP_184200269.1">
    <property type="nucleotide sequence ID" value="NZ_JACIIV010000017.1"/>
</dbReference>
<keyword evidence="1" id="KW-0732">Signal</keyword>
<feature type="signal peptide" evidence="1">
    <location>
        <begin position="1"/>
        <end position="17"/>
    </location>
</feature>
<name>A0A841LBA5_9SPHN</name>
<evidence type="ECO:0000313" key="3">
    <source>
        <dbReference type="Proteomes" id="UP000538147"/>
    </source>
</evidence>
<reference evidence="2 3" key="1">
    <citation type="submission" date="2020-08" db="EMBL/GenBank/DDBJ databases">
        <title>Genomic Encyclopedia of Type Strains, Phase IV (KMG-IV): sequencing the most valuable type-strain genomes for metagenomic binning, comparative biology and taxonomic classification.</title>
        <authorList>
            <person name="Goeker M."/>
        </authorList>
    </citation>
    <scope>NUCLEOTIDE SEQUENCE [LARGE SCALE GENOMIC DNA]</scope>
    <source>
        <strain evidence="2 3">DSM 102189</strain>
    </source>
</reference>
<accession>A0A841LBA5</accession>
<evidence type="ECO:0008006" key="4">
    <source>
        <dbReference type="Google" id="ProtNLM"/>
    </source>
</evidence>
<sequence>MRAIGFLAALVATTAGAQEAPDERPGLAERVGLATSFRAGAWTHDRDLNDETLTAVGGVRARLAPRAGALDAFAEGYVQADSVDGADADLVEGWLRWTHGPLAIKAGRQIVVWGRADRLNPSDVLSSRDYTLLVASDDEQRRGSLMVQGRLGLGDYTLDGYWLPEFRDNRFPLDRNPTGAIVVADQRVADRSQFALKLDRSGGSIDWSLGWFHGTDRTRDFVRVAVPAGSPAGAFTGVQQQFPSVDVLAADVAGTWGRIGWRAEAAWSRYRGADTIFRKNDNLWLVAGFDTDVAGWNLNLQYSVRRVFDHSDPRDLADPIDRAVASQSAAVNNQLDRTQHGVTARVARKWLQDTLDVELASIVYLNTGDAAIRPKMTYAINDRLRLTVAADIFVGPRLSYFGRVRELSAGFLQLTCGF</sequence>
<evidence type="ECO:0000313" key="2">
    <source>
        <dbReference type="EMBL" id="MBB6228253.1"/>
    </source>
</evidence>